<gene>
    <name evidence="2" type="ORF">RMR22_26950</name>
</gene>
<dbReference type="RefSeq" id="WP_320203898.1">
    <property type="nucleotide sequence ID" value="NZ_CP192787.1"/>
</dbReference>
<accession>A0AAW9FRR5</accession>
<organism evidence="2">
    <name type="scientific">Agrobacterium rosae</name>
    <dbReference type="NCBI Taxonomy" id="1972867"/>
    <lineage>
        <taxon>Bacteria</taxon>
        <taxon>Pseudomonadati</taxon>
        <taxon>Pseudomonadota</taxon>
        <taxon>Alphaproteobacteria</taxon>
        <taxon>Hyphomicrobiales</taxon>
        <taxon>Rhizobiaceae</taxon>
        <taxon>Rhizobium/Agrobacterium group</taxon>
        <taxon>Agrobacterium</taxon>
    </lineage>
</organism>
<name>A0AAW9FRR5_9HYPH</name>
<sequence>MFEKTKAAALAAPDAGACALFAELAADISLLHGDDLESKRSQIWKEWAGGRLTDEQASHLVELLTTRSGAAQRVPHQTALPGFQSSRKPAAIAPVRRESWRKGREAGFWRPLEIDATKGIDEAKDIMTAARRFDEAQRREKGGRIGPLGPIGLEVLQLFVNMAKAYRGRLFPPLTWIMEKLKRSKCAVVEALARLRDHGFLDWRRRYEPTGTDGPGPQVKQVSNAYRLIPETARRLLSFFAKSPPSPVPADVEQQRQERQTEVDSFETFERESVQRSERSSNLYSYLGEKADGLSNRLLFRPLAGQADGRRR</sequence>
<feature type="compositionally biased region" description="Basic and acidic residues" evidence="1">
    <location>
        <begin position="253"/>
        <end position="274"/>
    </location>
</feature>
<feature type="region of interest" description="Disordered" evidence="1">
    <location>
        <begin position="244"/>
        <end position="274"/>
    </location>
</feature>
<reference evidence="2" key="1">
    <citation type="journal article" date="2023" name="Phytobiomes J">
        <title>Deciphering the key players within the bacterial microbiota associated with aerial crown gall tumors on rhododendron: Insights into the gallobiome.</title>
        <authorList>
            <person name="Kuzmanovic N."/>
            <person name="Nesme J."/>
            <person name="Wolf J."/>
            <person name="Neumann-Schaal M."/>
            <person name="Petersen J."/>
            <person name="Fernandez-Gnecco G."/>
            <person name="Sproeer C."/>
            <person name="Bunk B."/>
            <person name="Overmann J."/>
            <person name="Sorensen S.J."/>
            <person name="Idczak E."/>
            <person name="Smalla K."/>
        </authorList>
    </citation>
    <scope>NUCLEOTIDE SEQUENCE</scope>
    <source>
        <strain evidence="2">Rho-11.1</strain>
    </source>
</reference>
<evidence type="ECO:0000256" key="1">
    <source>
        <dbReference type="SAM" id="MobiDB-lite"/>
    </source>
</evidence>
<dbReference type="EMBL" id="JAVRAF010000034">
    <property type="protein sequence ID" value="MDX8305861.1"/>
    <property type="molecule type" value="Genomic_DNA"/>
</dbReference>
<protein>
    <submittedName>
        <fullName evidence="2">Helix-turn-helix domain-containing protein</fullName>
    </submittedName>
</protein>
<dbReference type="AlphaFoldDB" id="A0AAW9FRR5"/>
<evidence type="ECO:0000313" key="2">
    <source>
        <dbReference type="EMBL" id="MDX8305861.1"/>
    </source>
</evidence>
<comment type="caution">
    <text evidence="2">The sequence shown here is derived from an EMBL/GenBank/DDBJ whole genome shotgun (WGS) entry which is preliminary data.</text>
</comment>
<proteinExistence type="predicted"/>